<gene>
    <name evidence="2" type="ORF">GH811_15225</name>
</gene>
<reference evidence="2 3" key="1">
    <citation type="journal article" date="2020" name="mSystems">
        <title>Defining Genomic and Predicted Metabolic Features of the Acetobacterium Genus.</title>
        <authorList>
            <person name="Ross D.E."/>
            <person name="Marshall C.W."/>
            <person name="Gulliver D."/>
            <person name="May H.D."/>
            <person name="Norman R.S."/>
        </authorList>
    </citation>
    <scope>NUCLEOTIDE SEQUENCE [LARGE SCALE GENOMIC DNA]</scope>
    <source>
        <strain evidence="2 3">DSM 4132</strain>
    </source>
</reference>
<keyword evidence="1" id="KW-1133">Transmembrane helix</keyword>
<keyword evidence="1" id="KW-0812">Transmembrane</keyword>
<organism evidence="2 3">
    <name type="scientific">Acetobacterium malicum</name>
    <dbReference type="NCBI Taxonomy" id="52692"/>
    <lineage>
        <taxon>Bacteria</taxon>
        <taxon>Bacillati</taxon>
        <taxon>Bacillota</taxon>
        <taxon>Clostridia</taxon>
        <taxon>Eubacteriales</taxon>
        <taxon>Eubacteriaceae</taxon>
        <taxon>Acetobacterium</taxon>
    </lineage>
</organism>
<keyword evidence="3" id="KW-1185">Reference proteome</keyword>
<evidence type="ECO:0000313" key="3">
    <source>
        <dbReference type="Proteomes" id="UP000622405"/>
    </source>
</evidence>
<dbReference type="Proteomes" id="UP000622405">
    <property type="component" value="Unassembled WGS sequence"/>
</dbReference>
<feature type="transmembrane region" description="Helical" evidence="1">
    <location>
        <begin position="7"/>
        <end position="29"/>
    </location>
</feature>
<feature type="transmembrane region" description="Helical" evidence="1">
    <location>
        <begin position="35"/>
        <end position="57"/>
    </location>
</feature>
<sequence>MKKYSKGILIGIGFITLSAILYYAHFLIFKDSHHIFLYLLGDIAFLPIEVLLVSVIFHKAIEDKDKKERLKKINMVLSVYFSEAGVELMQFFSREDDNLSDFQEFLLIKPQWDTRDYKNALKNLKAINHRLNFSGPCLISLRDFLTSHRDLFLKLLENPFLVEHETFTDLIMSLSHAEQELSSRKNLLELNENDYCHLMTDIERAYKLLLVEWLLYMNHLRKSYSFLYSFSIRTNPFDPNAEVEIPGKQATR</sequence>
<name>A0ABR6Z1F8_9FIRM</name>
<proteinExistence type="predicted"/>
<dbReference type="RefSeq" id="WP_186895089.1">
    <property type="nucleotide sequence ID" value="NZ_WJBE01000018.1"/>
</dbReference>
<evidence type="ECO:0008006" key="4">
    <source>
        <dbReference type="Google" id="ProtNLM"/>
    </source>
</evidence>
<evidence type="ECO:0000256" key="1">
    <source>
        <dbReference type="SAM" id="Phobius"/>
    </source>
</evidence>
<accession>A0ABR6Z1F8</accession>
<evidence type="ECO:0000313" key="2">
    <source>
        <dbReference type="EMBL" id="MBC3900967.1"/>
    </source>
</evidence>
<comment type="caution">
    <text evidence="2">The sequence shown here is derived from an EMBL/GenBank/DDBJ whole genome shotgun (WGS) entry which is preliminary data.</text>
</comment>
<protein>
    <recommendedName>
        <fullName evidence="4">Aromatic acid exporter C-terminal domain-containing protein</fullName>
    </recommendedName>
</protein>
<keyword evidence="1" id="KW-0472">Membrane</keyword>
<dbReference type="EMBL" id="WJBE01000018">
    <property type="protein sequence ID" value="MBC3900967.1"/>
    <property type="molecule type" value="Genomic_DNA"/>
</dbReference>